<sequence length="509" mass="55424">MILDRRTLLKLTAASGAAFAIGASRSFAQASSDTLRIGLSTYPAHLKPWVNVGYAGQLVSSLINRFLMAYTPEGKLVGELAESFDRDGDRAWVIKLKDVKFSDGQPVTSADIEWNIEKIKAEGSGAYTRDAMLEVEKVEIVDDRTFKLLTKSPNAALPALFANPFLQIIAKGSTDKQDHGIGAGPFTLANAEKGVGLDFEASPHYFKDGLPHFKKVRVTAYADENLRVAAITAGDVDVIDYVPWSAMDQLDKDASVALETAATGAFMFLSFNGAGAFKDQRLRRAVSLAIRREEIVKGVFFGRGAVLEGVPRSSATPFYNAELAKGQSYDPDRAKALIKEAGAEGVTVNLLSTAQYGMHRDTAVIVQGHLAEVGINVTLTMPDWSTRVTMGNRGQGDFAIQGLGLDTFDPDATSALIDPTLSPTFFRSRNFEVPGLTELLAKGRAEFDLEKRKAIYAEVDKLVIEYTPFCGLSYRATGFAHLKRVNNFHMLPDQISPFSGRLFDELSLS</sequence>
<dbReference type="SUPFAM" id="SSF53850">
    <property type="entry name" value="Periplasmic binding protein-like II"/>
    <property type="match status" value="1"/>
</dbReference>
<evidence type="ECO:0000256" key="1">
    <source>
        <dbReference type="ARBA" id="ARBA00004418"/>
    </source>
</evidence>
<accession>A0A3G2DNU6</accession>
<reference evidence="5" key="2">
    <citation type="submission" date="2020-02" db="EMBL/GenBank/DDBJ databases">
        <title>Unexpected conservation and global transmission of agrobacterial virulence plasmids.</title>
        <authorList>
            <person name="Weisberg A.J."/>
            <person name="Davis E.W. II"/>
            <person name="Tabima J.R."/>
            <person name="Belcher M.S."/>
            <person name="Miller M."/>
            <person name="Kuo C.-H."/>
            <person name="Loper J.E."/>
            <person name="Grunwald N.J."/>
            <person name="Putnam M.L."/>
            <person name="Chang J.H."/>
        </authorList>
    </citation>
    <scope>NUCLEOTIDE SEQUENCE</scope>
    <source>
        <strain evidence="5">Q15/94</strain>
    </source>
</reference>
<dbReference type="GO" id="GO:0030288">
    <property type="term" value="C:outer membrane-bounded periplasmic space"/>
    <property type="evidence" value="ECO:0007669"/>
    <property type="project" value="UniProtKB-ARBA"/>
</dbReference>
<accession>A0AA86FXA8</accession>
<dbReference type="EMBL" id="JAAMAY010000046">
    <property type="protein sequence ID" value="NTC32188.1"/>
    <property type="molecule type" value="Genomic_DNA"/>
</dbReference>
<dbReference type="Gene3D" id="3.40.190.10">
    <property type="entry name" value="Periplasmic binding protein-like II"/>
    <property type="match status" value="1"/>
</dbReference>
<dbReference type="Gene3D" id="3.10.105.10">
    <property type="entry name" value="Dipeptide-binding Protein, Domain 3"/>
    <property type="match status" value="1"/>
</dbReference>
<evidence type="ECO:0000313" key="4">
    <source>
        <dbReference type="EMBL" id="NTC32188.1"/>
    </source>
</evidence>
<dbReference type="EMBL" id="CP049217">
    <property type="protein sequence ID" value="QTG16264.1"/>
    <property type="molecule type" value="Genomic_DNA"/>
</dbReference>
<evidence type="ECO:0000256" key="2">
    <source>
        <dbReference type="ARBA" id="ARBA00005695"/>
    </source>
</evidence>
<dbReference type="PROSITE" id="PS51318">
    <property type="entry name" value="TAT"/>
    <property type="match status" value="1"/>
</dbReference>
<dbReference type="Pfam" id="PF00496">
    <property type="entry name" value="SBP_bac_5"/>
    <property type="match status" value="1"/>
</dbReference>
<dbReference type="Proteomes" id="UP000702952">
    <property type="component" value="Unassembled WGS sequence"/>
</dbReference>
<dbReference type="GO" id="GO:1904680">
    <property type="term" value="F:peptide transmembrane transporter activity"/>
    <property type="evidence" value="ECO:0007669"/>
    <property type="project" value="TreeGrafter"/>
</dbReference>
<dbReference type="Gene3D" id="3.90.76.10">
    <property type="entry name" value="Dipeptide-binding Protein, Domain 1"/>
    <property type="match status" value="1"/>
</dbReference>
<dbReference type="InterPro" id="IPR039424">
    <property type="entry name" value="SBP_5"/>
</dbReference>
<dbReference type="PIRSF" id="PIRSF002741">
    <property type="entry name" value="MppA"/>
    <property type="match status" value="1"/>
</dbReference>
<dbReference type="RefSeq" id="WP_038493503.1">
    <property type="nucleotide sequence ID" value="NZ_CP011247.1"/>
</dbReference>
<dbReference type="AlphaFoldDB" id="A0A3G2DNU6"/>
<dbReference type="InterPro" id="IPR006311">
    <property type="entry name" value="TAT_signal"/>
</dbReference>
<dbReference type="InterPro" id="IPR030678">
    <property type="entry name" value="Peptide/Ni-bd"/>
</dbReference>
<reference evidence="4" key="1">
    <citation type="journal article" date="2020" name="Science">
        <title>Unexpected conservation and global transmission of agrobacterial virulence plasmids.</title>
        <authorList>
            <person name="Weisberg A.J."/>
            <person name="Davis E.W. 2nd"/>
            <person name="Tabima J."/>
            <person name="Belcher M.S."/>
            <person name="Miller M."/>
            <person name="Kuo C.H."/>
            <person name="Loper J.E."/>
            <person name="Grunwald N.J."/>
            <person name="Putnam M.L."/>
            <person name="Chang J.H."/>
        </authorList>
    </citation>
    <scope>NUCLEOTIDE SEQUENCE</scope>
    <source>
        <strain evidence="4">17-1853-1a</strain>
    </source>
</reference>
<comment type="similarity">
    <text evidence="2">Belongs to the bacterial solute-binding protein 5 family.</text>
</comment>
<comment type="subcellular location">
    <subcellularLocation>
        <location evidence="1">Periplasm</location>
    </subcellularLocation>
</comment>
<dbReference type="Proteomes" id="UP000663946">
    <property type="component" value="Chromosome 2"/>
</dbReference>
<feature type="domain" description="Solute-binding protein family 5" evidence="3">
    <location>
        <begin position="75"/>
        <end position="414"/>
    </location>
</feature>
<proteinExistence type="inferred from homology"/>
<evidence type="ECO:0000313" key="5">
    <source>
        <dbReference type="EMBL" id="QTG16264.1"/>
    </source>
</evidence>
<evidence type="ECO:0000259" key="3">
    <source>
        <dbReference type="Pfam" id="PF00496"/>
    </source>
</evidence>
<organism evidence="4 6">
    <name type="scientific">Agrobacterium tumefaciens</name>
    <dbReference type="NCBI Taxonomy" id="358"/>
    <lineage>
        <taxon>Bacteria</taxon>
        <taxon>Pseudomonadati</taxon>
        <taxon>Pseudomonadota</taxon>
        <taxon>Alphaproteobacteria</taxon>
        <taxon>Hyphomicrobiales</taxon>
        <taxon>Rhizobiaceae</taxon>
        <taxon>Rhizobium/Agrobacterium group</taxon>
        <taxon>Agrobacterium</taxon>
        <taxon>Agrobacterium tumefaciens complex</taxon>
    </lineage>
</organism>
<dbReference type="InterPro" id="IPR000914">
    <property type="entry name" value="SBP_5_dom"/>
</dbReference>
<name>A0A3G2DNU6_AGRTU</name>
<dbReference type="PANTHER" id="PTHR30290">
    <property type="entry name" value="PERIPLASMIC BINDING COMPONENT OF ABC TRANSPORTER"/>
    <property type="match status" value="1"/>
</dbReference>
<evidence type="ECO:0000313" key="6">
    <source>
        <dbReference type="Proteomes" id="UP000702952"/>
    </source>
</evidence>
<gene>
    <name evidence="4" type="ORF">G6M46_29030</name>
    <name evidence="5" type="ORF">G6M86_23855</name>
</gene>
<dbReference type="GO" id="GO:0043190">
    <property type="term" value="C:ATP-binding cassette (ABC) transporter complex"/>
    <property type="evidence" value="ECO:0007669"/>
    <property type="project" value="InterPro"/>
</dbReference>
<dbReference type="KEGG" id="atf:Ach5_27950"/>
<protein>
    <submittedName>
        <fullName evidence="4">Agropinic acid transporter substrate-binding protein</fullName>
    </submittedName>
</protein>
<dbReference type="GO" id="GO:0015833">
    <property type="term" value="P:peptide transport"/>
    <property type="evidence" value="ECO:0007669"/>
    <property type="project" value="TreeGrafter"/>
</dbReference>